<evidence type="ECO:0000313" key="1">
    <source>
        <dbReference type="EMBL" id="CAJ2675707.1"/>
    </source>
</evidence>
<sequence>MEGFDQSGNNQKNIHTFSSSLGASAKPPIRLNSMPINQINQMGFPENHKSSGLGIPPSYPNTNTSLSPKPSSPYPQFIGSQSQSHSRSSSQPTFFSLDSFSLPPLSPSVYPPVSSNPFSDSGSKDISMEENFGVSHAPSPSRGHAVQHGLCLPPRKGHRRSSSDSPLGISEFVNSVPQLVGDRRNLVSGGEKSGYEKPVQLVLKGRDSVDGFRGEVFDGKKEDTMDDLFTAYMNLENMHNMSFSGMEDSRTSGSKTVESSDNEAESHVNVKGIGAKGASSSGSDERREGVKRNSNGDIAPGSRHRRSFSLDSSIGNFQFEDGSPKLPPLQSQAGQHSPSNSMDGCKTPEISMEFGNGEFSSQEIKKIMENDKLAEIAVSDPKRAKRILANRLSAARSKERKMRYISELEHKVQTLQTETTTLSTQFTKLQMDNSELKNANNEYKLRLQSMEQQSQLKDALNETLDAEVRRLRRTVAELGGESLLSSLMARQLALNQQMFQSQHQQPTQLRNFQPQNSQSQEETQTQSQQHIQRNHEFQSKHQNGKTTA</sequence>
<protein>
    <submittedName>
        <fullName evidence="1">Uncharacterized protein</fullName>
    </submittedName>
</protein>
<proteinExistence type="predicted"/>
<dbReference type="EMBL" id="CASHSV030000716">
    <property type="protein sequence ID" value="CAJ2675707.1"/>
    <property type="molecule type" value="Genomic_DNA"/>
</dbReference>
<keyword evidence="2" id="KW-1185">Reference proteome</keyword>
<gene>
    <name evidence="1" type="ORF">MILVUS5_LOCUS38664</name>
</gene>
<organism evidence="1 2">
    <name type="scientific">Trifolium pratense</name>
    <name type="common">Red clover</name>
    <dbReference type="NCBI Taxonomy" id="57577"/>
    <lineage>
        <taxon>Eukaryota</taxon>
        <taxon>Viridiplantae</taxon>
        <taxon>Streptophyta</taxon>
        <taxon>Embryophyta</taxon>
        <taxon>Tracheophyta</taxon>
        <taxon>Spermatophyta</taxon>
        <taxon>Magnoliopsida</taxon>
        <taxon>eudicotyledons</taxon>
        <taxon>Gunneridae</taxon>
        <taxon>Pentapetalae</taxon>
        <taxon>rosids</taxon>
        <taxon>fabids</taxon>
        <taxon>Fabales</taxon>
        <taxon>Fabaceae</taxon>
        <taxon>Papilionoideae</taxon>
        <taxon>50 kb inversion clade</taxon>
        <taxon>NPAAA clade</taxon>
        <taxon>Hologalegina</taxon>
        <taxon>IRL clade</taxon>
        <taxon>Trifolieae</taxon>
        <taxon>Trifolium</taxon>
    </lineage>
</organism>
<comment type="caution">
    <text evidence="1">The sequence shown here is derived from an EMBL/GenBank/DDBJ whole genome shotgun (WGS) entry which is preliminary data.</text>
</comment>
<dbReference type="Proteomes" id="UP001177021">
    <property type="component" value="Unassembled WGS sequence"/>
</dbReference>
<accession>A0ACB0M8G7</accession>
<name>A0ACB0M8G7_TRIPR</name>
<evidence type="ECO:0000313" key="2">
    <source>
        <dbReference type="Proteomes" id="UP001177021"/>
    </source>
</evidence>
<reference evidence="1" key="1">
    <citation type="submission" date="2023-10" db="EMBL/GenBank/DDBJ databases">
        <authorList>
            <person name="Rodriguez Cubillos JULIANA M."/>
            <person name="De Vega J."/>
        </authorList>
    </citation>
    <scope>NUCLEOTIDE SEQUENCE</scope>
</reference>